<comment type="caution">
    <text evidence="9">The sequence shown here is derived from an EMBL/GenBank/DDBJ whole genome shotgun (WGS) entry which is preliminary data.</text>
</comment>
<evidence type="ECO:0000256" key="6">
    <source>
        <dbReference type="ARBA" id="ARBA00023136"/>
    </source>
</evidence>
<dbReference type="PANTHER" id="PTHR48086">
    <property type="entry name" value="SODIUM/PROLINE SYMPORTER-RELATED"/>
    <property type="match status" value="1"/>
</dbReference>
<evidence type="ECO:0000256" key="1">
    <source>
        <dbReference type="ARBA" id="ARBA00004141"/>
    </source>
</evidence>
<dbReference type="PROSITE" id="PS50283">
    <property type="entry name" value="NA_SOLUT_SYMP_3"/>
    <property type="match status" value="1"/>
</dbReference>
<feature type="transmembrane region" description="Helical" evidence="8">
    <location>
        <begin position="419"/>
        <end position="438"/>
    </location>
</feature>
<feature type="transmembrane region" description="Helical" evidence="8">
    <location>
        <begin position="365"/>
        <end position="382"/>
    </location>
</feature>
<name>A0ABU9Q9F0_9BURK</name>
<gene>
    <name evidence="9" type="ORF">V4C55_10105</name>
</gene>
<feature type="transmembrane region" description="Helical" evidence="8">
    <location>
        <begin position="43"/>
        <end position="67"/>
    </location>
</feature>
<feature type="transmembrane region" description="Helical" evidence="8">
    <location>
        <begin position="188"/>
        <end position="207"/>
    </location>
</feature>
<evidence type="ECO:0000313" key="10">
    <source>
        <dbReference type="Proteomes" id="UP001494588"/>
    </source>
</evidence>
<dbReference type="PANTHER" id="PTHR48086:SF8">
    <property type="entry name" value="MONOCARBOXYLIC ACID PERMEASE"/>
    <property type="match status" value="1"/>
</dbReference>
<keyword evidence="6 8" id="KW-0472">Membrane</keyword>
<feature type="transmembrane region" description="Helical" evidence="8">
    <location>
        <begin position="73"/>
        <end position="97"/>
    </location>
</feature>
<feature type="transmembrane region" description="Helical" evidence="8">
    <location>
        <begin position="275"/>
        <end position="294"/>
    </location>
</feature>
<feature type="transmembrane region" description="Helical" evidence="8">
    <location>
        <begin position="157"/>
        <end position="176"/>
    </location>
</feature>
<comment type="similarity">
    <text evidence="2 7">Belongs to the sodium:solute symporter (SSF) (TC 2.A.21) family.</text>
</comment>
<comment type="subcellular location">
    <subcellularLocation>
        <location evidence="1">Membrane</location>
        <topology evidence="1">Multi-pass membrane protein</topology>
    </subcellularLocation>
</comment>
<evidence type="ECO:0000256" key="8">
    <source>
        <dbReference type="SAM" id="Phobius"/>
    </source>
</evidence>
<feature type="transmembrane region" description="Helical" evidence="8">
    <location>
        <begin position="6"/>
        <end position="22"/>
    </location>
</feature>
<evidence type="ECO:0000256" key="7">
    <source>
        <dbReference type="RuleBase" id="RU362091"/>
    </source>
</evidence>
<evidence type="ECO:0000313" key="9">
    <source>
        <dbReference type="EMBL" id="MEM5286066.1"/>
    </source>
</evidence>
<accession>A0ABU9Q9F0</accession>
<sequence>MNVPLIIVALTLLGAFALAIRARRGISMNLEQWSVGGRGFSALLVFVLMAGEIYTTFTFLGASGFAYGYGGAAFYIIVYTTQAFVLSYWLLPAIWRFANKHKLLTQADFFARKYDSPFIGLLVAGISLTALLPYLILQMKGLGILVEGTSYGRISSGAAVWIGAIGMAAYVVVSGLHGSAATAIVKDVVVLAVCVFLGIYLPCHYYGSLTGMFRALDAAKPGFLALPAVGKNLTWYLSTIAVCGPGMFMWPHAFSSIYTAKSEDHFRRNAATMPLYALVMLFSMFVGLAAVLQIPELKGGQIDLALLKLSIKSFDPWFVGVIGAAGLLTALVPGSIMLVSVATLFTRNIYSLVRPRVSDAHLSRVAKIAALVLTVVSVETALNGVQSIVSLLIMGYGLVSQVLPALLMSLLRNNPINKYGAGAGMIAGLGTVSLPVLTGNSLATLFPSNTWIADLNPGLIGLILNLAVMFSFSALTRRAAVNVPA</sequence>
<dbReference type="EMBL" id="JAZHGC010000007">
    <property type="protein sequence ID" value="MEM5286066.1"/>
    <property type="molecule type" value="Genomic_DNA"/>
</dbReference>
<organism evidence="9 10">
    <name type="scientific">Paraburkholderia sabiae</name>
    <dbReference type="NCBI Taxonomy" id="273251"/>
    <lineage>
        <taxon>Bacteria</taxon>
        <taxon>Pseudomonadati</taxon>
        <taxon>Pseudomonadota</taxon>
        <taxon>Betaproteobacteria</taxon>
        <taxon>Burkholderiales</taxon>
        <taxon>Burkholderiaceae</taxon>
        <taxon>Paraburkholderia</taxon>
    </lineage>
</organism>
<proteinExistence type="inferred from homology"/>
<keyword evidence="4 8" id="KW-0812">Transmembrane</keyword>
<keyword evidence="3" id="KW-0813">Transport</keyword>
<evidence type="ECO:0000256" key="3">
    <source>
        <dbReference type="ARBA" id="ARBA00022448"/>
    </source>
</evidence>
<dbReference type="Pfam" id="PF00474">
    <property type="entry name" value="SSF"/>
    <property type="match status" value="1"/>
</dbReference>
<dbReference type="CDD" id="cd10322">
    <property type="entry name" value="SLC5sbd"/>
    <property type="match status" value="1"/>
</dbReference>
<keyword evidence="5 8" id="KW-1133">Transmembrane helix</keyword>
<evidence type="ECO:0000256" key="4">
    <source>
        <dbReference type="ARBA" id="ARBA00022692"/>
    </source>
</evidence>
<feature type="transmembrane region" description="Helical" evidence="8">
    <location>
        <begin position="118"/>
        <end position="137"/>
    </location>
</feature>
<feature type="transmembrane region" description="Helical" evidence="8">
    <location>
        <begin position="388"/>
        <end position="407"/>
    </location>
</feature>
<reference evidence="9 10" key="1">
    <citation type="submission" date="2024-01" db="EMBL/GenBank/DDBJ databases">
        <title>The diversity of rhizobia nodulating Mimosa spp. in eleven states of Brazil covering several biomes is determined by host plant, location, and edaphic factors.</title>
        <authorList>
            <person name="Rouws L."/>
            <person name="Barauna A."/>
            <person name="Beukes C."/>
            <person name="De Faria S.M."/>
            <person name="Gross E."/>
            <person name="Dos Reis Junior F.B."/>
            <person name="Simon M."/>
            <person name="Maluk M."/>
            <person name="Odee D.W."/>
            <person name="Kenicer G."/>
            <person name="Young J.P.W."/>
            <person name="Reis V.M."/>
            <person name="Zilli J."/>
            <person name="James E.K."/>
        </authorList>
    </citation>
    <scope>NUCLEOTIDE SEQUENCE [LARGE SCALE GENOMIC DNA]</scope>
    <source>
        <strain evidence="9 10">JPY77</strain>
    </source>
</reference>
<dbReference type="InterPro" id="IPR050277">
    <property type="entry name" value="Sodium:Solute_Symporter"/>
</dbReference>
<feature type="transmembrane region" description="Helical" evidence="8">
    <location>
        <begin position="233"/>
        <end position="254"/>
    </location>
</feature>
<feature type="transmembrane region" description="Helical" evidence="8">
    <location>
        <begin position="458"/>
        <end position="476"/>
    </location>
</feature>
<evidence type="ECO:0000256" key="5">
    <source>
        <dbReference type="ARBA" id="ARBA00022989"/>
    </source>
</evidence>
<protein>
    <submittedName>
        <fullName evidence="9">Sodium:solute symporter</fullName>
    </submittedName>
</protein>
<dbReference type="Gene3D" id="1.20.1730.10">
    <property type="entry name" value="Sodium/glucose cotransporter"/>
    <property type="match status" value="1"/>
</dbReference>
<evidence type="ECO:0000256" key="2">
    <source>
        <dbReference type="ARBA" id="ARBA00006434"/>
    </source>
</evidence>
<dbReference type="RefSeq" id="WP_201647194.1">
    <property type="nucleotide sequence ID" value="NZ_CAJHCS010000001.1"/>
</dbReference>
<dbReference type="InterPro" id="IPR038377">
    <property type="entry name" value="Na/Glc_symporter_sf"/>
</dbReference>
<keyword evidence="10" id="KW-1185">Reference proteome</keyword>
<feature type="transmembrane region" description="Helical" evidence="8">
    <location>
        <begin position="317"/>
        <end position="345"/>
    </location>
</feature>
<dbReference type="InterPro" id="IPR001734">
    <property type="entry name" value="Na/solute_symporter"/>
</dbReference>
<dbReference type="Proteomes" id="UP001494588">
    <property type="component" value="Unassembled WGS sequence"/>
</dbReference>